<sequence length="201" mass="21681">MAHGDKEKNKPEVKQNRELYEVAYTHANVPVGGAVDIPAPTDNRKHLGEGSNPFPQGTKFEVAPASFSNGLEFSSTGAIGGNIDPSYSAGKKPLNVKVTFPDGSQQIVDASYELMVPVTVTLDVRGYPDAKSRGEFRVHQPLVSAVVGGKAKDTLMVEGPASVWSAKIVKLGTEDKLRFLFIKDNTRIYNRGPSTQLLALL</sequence>
<gene>
    <name evidence="2" type="ORF">INS88_01605</name>
</gene>
<reference evidence="2 3" key="1">
    <citation type="submission" date="2020-10" db="EMBL/GenBank/DDBJ databases">
        <title>Trueperella pecoris sp. nov. isolated from bovine and porcine specimens.</title>
        <authorList>
            <person name="Schoenecker L."/>
            <person name="Schnydrig P."/>
            <person name="Brodard I."/>
            <person name="Thomann A."/>
            <person name="Hemphill A."/>
            <person name="Rodriguez-Campos S."/>
            <person name="Perreten V."/>
            <person name="Jores J."/>
            <person name="Kittl S."/>
        </authorList>
    </citation>
    <scope>NUCLEOTIDE SEQUENCE [LARGE SCALE GENOMIC DNA]</scope>
    <source>
        <strain evidence="2 3">15A0121</strain>
    </source>
</reference>
<dbReference type="EMBL" id="CP063213">
    <property type="protein sequence ID" value="QOR45949.1"/>
    <property type="molecule type" value="Genomic_DNA"/>
</dbReference>
<evidence type="ECO:0000313" key="3">
    <source>
        <dbReference type="Proteomes" id="UP000595053"/>
    </source>
</evidence>
<protein>
    <recommendedName>
        <fullName evidence="1">Long Rib domain-containing protein</fullName>
    </recommendedName>
</protein>
<accession>A0A7M1QVB4</accession>
<organism evidence="2 3">
    <name type="scientific">Trueperella pecoris</name>
    <dbReference type="NCBI Taxonomy" id="2733571"/>
    <lineage>
        <taxon>Bacteria</taxon>
        <taxon>Bacillati</taxon>
        <taxon>Actinomycetota</taxon>
        <taxon>Actinomycetes</taxon>
        <taxon>Actinomycetales</taxon>
        <taxon>Actinomycetaceae</taxon>
        <taxon>Trueperella</taxon>
    </lineage>
</organism>
<evidence type="ECO:0000313" key="2">
    <source>
        <dbReference type="EMBL" id="QOR45949.1"/>
    </source>
</evidence>
<dbReference type="InterPro" id="IPR044055">
    <property type="entry name" value="RibLong"/>
</dbReference>
<keyword evidence="3" id="KW-1185">Reference proteome</keyword>
<dbReference type="AlphaFoldDB" id="A0A7M1QVB4"/>
<dbReference type="Pfam" id="PF18957">
    <property type="entry name" value="RibLong"/>
    <property type="match status" value="1"/>
</dbReference>
<dbReference type="Proteomes" id="UP000595053">
    <property type="component" value="Chromosome"/>
</dbReference>
<feature type="domain" description="Long Rib" evidence="1">
    <location>
        <begin position="19"/>
        <end position="111"/>
    </location>
</feature>
<dbReference type="RefSeq" id="WP_197551381.1">
    <property type="nucleotide sequence ID" value="NZ_CP063213.1"/>
</dbReference>
<proteinExistence type="predicted"/>
<evidence type="ECO:0000259" key="1">
    <source>
        <dbReference type="Pfam" id="PF18957"/>
    </source>
</evidence>
<name>A0A7M1QVB4_9ACTO</name>